<evidence type="ECO:0000313" key="2">
    <source>
        <dbReference type="Proteomes" id="UP001153076"/>
    </source>
</evidence>
<dbReference type="OrthoDB" id="1642709at2759"/>
<dbReference type="AlphaFoldDB" id="A0A9Q1K3K3"/>
<protein>
    <recommendedName>
        <fullName evidence="3">Aminotransferase-like plant mobile domain-containing protein</fullName>
    </recommendedName>
</protein>
<evidence type="ECO:0008006" key="3">
    <source>
        <dbReference type="Google" id="ProtNLM"/>
    </source>
</evidence>
<proteinExistence type="predicted"/>
<accession>A0A9Q1K3K3</accession>
<sequence length="226" mass="26522">MDGMLGNKRASLQNGQECGYRPYYWRSDSLQSFNVISSSTLISILVRKTLLYRRNDENKCVDVSKDYENYFNATILEKVNTECRGPEIYLAEEEFCPTLHRLLIGRRNWGSTFQFRSRSTFMIEHFDANVWRAFCELWGPLTNTLHHGAGEVSISLYDLERVGGLPILGVIYQEFLPSNKDLTGHNKYPTTVAELLRVHAELCRFQNVDHIYYDLWLNYFYREYLV</sequence>
<dbReference type="Proteomes" id="UP001153076">
    <property type="component" value="Unassembled WGS sequence"/>
</dbReference>
<gene>
    <name evidence="1" type="ORF">Cgig2_033639</name>
</gene>
<name>A0A9Q1K3K3_9CARY</name>
<comment type="caution">
    <text evidence="1">The sequence shown here is derived from an EMBL/GenBank/DDBJ whole genome shotgun (WGS) entry which is preliminary data.</text>
</comment>
<keyword evidence="2" id="KW-1185">Reference proteome</keyword>
<organism evidence="1 2">
    <name type="scientific">Carnegiea gigantea</name>
    <dbReference type="NCBI Taxonomy" id="171969"/>
    <lineage>
        <taxon>Eukaryota</taxon>
        <taxon>Viridiplantae</taxon>
        <taxon>Streptophyta</taxon>
        <taxon>Embryophyta</taxon>
        <taxon>Tracheophyta</taxon>
        <taxon>Spermatophyta</taxon>
        <taxon>Magnoliopsida</taxon>
        <taxon>eudicotyledons</taxon>
        <taxon>Gunneridae</taxon>
        <taxon>Pentapetalae</taxon>
        <taxon>Caryophyllales</taxon>
        <taxon>Cactineae</taxon>
        <taxon>Cactaceae</taxon>
        <taxon>Cactoideae</taxon>
        <taxon>Echinocereeae</taxon>
        <taxon>Carnegiea</taxon>
    </lineage>
</organism>
<dbReference type="EMBL" id="JAKOGI010000363">
    <property type="protein sequence ID" value="KAJ8436144.1"/>
    <property type="molecule type" value="Genomic_DNA"/>
</dbReference>
<evidence type="ECO:0000313" key="1">
    <source>
        <dbReference type="EMBL" id="KAJ8436144.1"/>
    </source>
</evidence>
<reference evidence="1" key="1">
    <citation type="submission" date="2022-04" db="EMBL/GenBank/DDBJ databases">
        <title>Carnegiea gigantea Genome sequencing and assembly v2.</title>
        <authorList>
            <person name="Copetti D."/>
            <person name="Sanderson M.J."/>
            <person name="Burquez A."/>
            <person name="Wojciechowski M.F."/>
        </authorList>
    </citation>
    <scope>NUCLEOTIDE SEQUENCE</scope>
    <source>
        <strain evidence="1">SGP5-SGP5p</strain>
        <tissue evidence="1">Aerial part</tissue>
    </source>
</reference>